<protein>
    <submittedName>
        <fullName evidence="1">Cyanophycinase</fullName>
    </submittedName>
</protein>
<dbReference type="CDD" id="cd03129">
    <property type="entry name" value="GAT1_Peptidase_E_like"/>
    <property type="match status" value="1"/>
</dbReference>
<sequence>MADRAVVAPFLASLERRDRRARVAYVLFDVDGSAGAFLPQYVALLSEVDHEVVLVTAGPQTLIQPGAFASVDAVVVAGGPTPGYYASLAPAFDALRQLVHDGGAYLGFSAGAMIAPRQALLGGSRWRGVDVCPEEWSEGLDEIQIADGIGLFPHPVEVHVAQAGTLGNLIALAQDGVAPTLLGIDEDTSLLVEEDGTWTRHGSGAIWVVEAQDGSAAVRRHVS</sequence>
<dbReference type="InterPro" id="IPR029062">
    <property type="entry name" value="Class_I_gatase-like"/>
</dbReference>
<proteinExistence type="predicted"/>
<evidence type="ECO:0000313" key="1">
    <source>
        <dbReference type="EMBL" id="SFF05371.1"/>
    </source>
</evidence>
<dbReference type="SUPFAM" id="SSF52317">
    <property type="entry name" value="Class I glutamine amidotransferase-like"/>
    <property type="match status" value="1"/>
</dbReference>
<dbReference type="Proteomes" id="UP000198520">
    <property type="component" value="Unassembled WGS sequence"/>
</dbReference>
<keyword evidence="2" id="KW-1185">Reference proteome</keyword>
<organism evidence="1 2">
    <name type="scientific">Flavimobilis marinus</name>
    <dbReference type="NCBI Taxonomy" id="285351"/>
    <lineage>
        <taxon>Bacteria</taxon>
        <taxon>Bacillati</taxon>
        <taxon>Actinomycetota</taxon>
        <taxon>Actinomycetes</taxon>
        <taxon>Micrococcales</taxon>
        <taxon>Jonesiaceae</taxon>
        <taxon>Flavimobilis</taxon>
    </lineage>
</organism>
<name>A0A1I2FLS7_9MICO</name>
<dbReference type="AlphaFoldDB" id="A0A1I2FLS7"/>
<evidence type="ECO:0000313" key="2">
    <source>
        <dbReference type="Proteomes" id="UP000198520"/>
    </source>
</evidence>
<reference evidence="2" key="1">
    <citation type="submission" date="2016-10" db="EMBL/GenBank/DDBJ databases">
        <authorList>
            <person name="Varghese N."/>
            <person name="Submissions S."/>
        </authorList>
    </citation>
    <scope>NUCLEOTIDE SEQUENCE [LARGE SCALE GENOMIC DNA]</scope>
    <source>
        <strain evidence="2">DSM 19083</strain>
    </source>
</reference>
<accession>A0A1I2FLS7</accession>
<gene>
    <name evidence="1" type="ORF">SAMN04488035_1355</name>
</gene>
<dbReference type="EMBL" id="FONZ01000002">
    <property type="protein sequence ID" value="SFF05371.1"/>
    <property type="molecule type" value="Genomic_DNA"/>
</dbReference>
<dbReference type="Gene3D" id="3.40.50.880">
    <property type="match status" value="1"/>
</dbReference>
<dbReference type="STRING" id="285351.SAMN04488035_1355"/>